<dbReference type="AlphaFoldDB" id="A0AA39GV57"/>
<dbReference type="EMBL" id="JAUCMV010000005">
    <property type="protein sequence ID" value="KAK0393686.1"/>
    <property type="molecule type" value="Genomic_DNA"/>
</dbReference>
<keyword evidence="5 12" id="KW-0732">Signal</keyword>
<feature type="signal peptide" evidence="12">
    <location>
        <begin position="1"/>
        <end position="19"/>
    </location>
</feature>
<evidence type="ECO:0000313" key="15">
    <source>
        <dbReference type="Proteomes" id="UP001175271"/>
    </source>
</evidence>
<dbReference type="GO" id="GO:0005576">
    <property type="term" value="C:extracellular region"/>
    <property type="evidence" value="ECO:0007669"/>
    <property type="project" value="UniProtKB-SubCell"/>
</dbReference>
<dbReference type="CDD" id="cd05471">
    <property type="entry name" value="pepsin_like"/>
    <property type="match status" value="1"/>
</dbReference>
<dbReference type="FunFam" id="2.40.70.10:FF:000058">
    <property type="entry name" value="ASpartyl Protease"/>
    <property type="match status" value="1"/>
</dbReference>
<organism evidence="14 15">
    <name type="scientific">Steinernema hermaphroditum</name>
    <dbReference type="NCBI Taxonomy" id="289476"/>
    <lineage>
        <taxon>Eukaryota</taxon>
        <taxon>Metazoa</taxon>
        <taxon>Ecdysozoa</taxon>
        <taxon>Nematoda</taxon>
        <taxon>Chromadorea</taxon>
        <taxon>Rhabditida</taxon>
        <taxon>Tylenchina</taxon>
        <taxon>Panagrolaimomorpha</taxon>
        <taxon>Strongyloidoidea</taxon>
        <taxon>Steinernematidae</taxon>
        <taxon>Steinernema</taxon>
    </lineage>
</organism>
<feature type="active site" evidence="10">
    <location>
        <position position="90"/>
    </location>
</feature>
<feature type="domain" description="Peptidase A1" evidence="13">
    <location>
        <begin position="72"/>
        <end position="420"/>
    </location>
</feature>
<dbReference type="PANTHER" id="PTHR47966:SF45">
    <property type="entry name" value="PEPTIDASE A1 DOMAIN-CONTAINING PROTEIN"/>
    <property type="match status" value="1"/>
</dbReference>
<reference evidence="14" key="1">
    <citation type="submission" date="2023-06" db="EMBL/GenBank/DDBJ databases">
        <title>Genomic analysis of the entomopathogenic nematode Steinernema hermaphroditum.</title>
        <authorList>
            <person name="Schwarz E.M."/>
            <person name="Heppert J.K."/>
            <person name="Baniya A."/>
            <person name="Schwartz H.T."/>
            <person name="Tan C.-H."/>
            <person name="Antoshechkin I."/>
            <person name="Sternberg P.W."/>
            <person name="Goodrich-Blair H."/>
            <person name="Dillman A.R."/>
        </authorList>
    </citation>
    <scope>NUCLEOTIDE SEQUENCE</scope>
    <source>
        <strain evidence="14">PS9179</strain>
        <tissue evidence="14">Whole animal</tissue>
    </source>
</reference>
<dbReference type="InterPro" id="IPR021109">
    <property type="entry name" value="Peptidase_aspartic_dom_sf"/>
</dbReference>
<evidence type="ECO:0000256" key="11">
    <source>
        <dbReference type="PIRSR" id="PIRSR601461-2"/>
    </source>
</evidence>
<gene>
    <name evidence="14" type="ORF">QR680_000354</name>
</gene>
<dbReference type="InterPro" id="IPR001461">
    <property type="entry name" value="Aspartic_peptidase_A1"/>
</dbReference>
<keyword evidence="9" id="KW-0325">Glycoprotein</keyword>
<feature type="disulfide bond" evidence="11">
    <location>
        <begin position="345"/>
        <end position="380"/>
    </location>
</feature>
<evidence type="ECO:0000313" key="14">
    <source>
        <dbReference type="EMBL" id="KAK0393686.1"/>
    </source>
</evidence>
<protein>
    <recommendedName>
        <fullName evidence="13">Peptidase A1 domain-containing protein</fullName>
    </recommendedName>
</protein>
<evidence type="ECO:0000259" key="13">
    <source>
        <dbReference type="PROSITE" id="PS51767"/>
    </source>
</evidence>
<sequence length="424" mass="46771">MKLLLLVSLFGLAFSVVHRVPLISTKSKRDIMTDEGTWDAYARQKEMARVSSKEQILAGIPVSVNDYDDLRYLGNVSIGTPPQQFLVVFDTGSAQLWVPDKTCGEKNLQLQACPEYCSRSAFCSSLCGTHCCESRLNSGSPCLLKRRFDGSKSSTYIATDRYWNLMYGRGFVTGIFGIDTVSIGDNQLVVPHQTFGQALFLDDTYRRTPTDGILGLAFQDLSNYDVAPAIVNAIDQGLLDKPIFTAYLKATKSEQVMEGGVFTFGGLDDVNCGPVIAYETLTTAKHFQFLMKGLSVGRYSNFQGWEVISDTGTSFIGAPPGIVEAVTSAIGVPFDEDRNGYFLDCATMDLATLPNIVLTIGEHQYPITPFNYVVSYKGKCRLGIEPAFNVGFLASFVIGQPFIREFCNIHDMQQRRIGFAKAIY</sequence>
<evidence type="ECO:0000256" key="8">
    <source>
        <dbReference type="ARBA" id="ARBA00023157"/>
    </source>
</evidence>
<keyword evidence="7" id="KW-0378">Hydrolase</keyword>
<keyword evidence="4" id="KW-0645">Protease</keyword>
<keyword evidence="3" id="KW-0964">Secreted</keyword>
<evidence type="ECO:0000256" key="10">
    <source>
        <dbReference type="PIRSR" id="PIRSR601461-1"/>
    </source>
</evidence>
<dbReference type="PRINTS" id="PR00792">
    <property type="entry name" value="PEPSIN"/>
</dbReference>
<dbReference type="InterPro" id="IPR033121">
    <property type="entry name" value="PEPTIDASE_A1"/>
</dbReference>
<dbReference type="Gene3D" id="2.40.70.10">
    <property type="entry name" value="Acid Proteases"/>
    <property type="match status" value="2"/>
</dbReference>
<keyword evidence="15" id="KW-1185">Reference proteome</keyword>
<feature type="active site" evidence="10">
    <location>
        <position position="310"/>
    </location>
</feature>
<evidence type="ECO:0000256" key="12">
    <source>
        <dbReference type="SAM" id="SignalP"/>
    </source>
</evidence>
<comment type="subcellular location">
    <subcellularLocation>
        <location evidence="1">Secreted</location>
    </subcellularLocation>
</comment>
<dbReference type="GO" id="GO:0004190">
    <property type="term" value="F:aspartic-type endopeptidase activity"/>
    <property type="evidence" value="ECO:0007669"/>
    <property type="project" value="UniProtKB-KW"/>
</dbReference>
<accession>A0AA39GV57</accession>
<dbReference type="GO" id="GO:0006508">
    <property type="term" value="P:proteolysis"/>
    <property type="evidence" value="ECO:0007669"/>
    <property type="project" value="UniProtKB-KW"/>
</dbReference>
<feature type="chain" id="PRO_5041401633" description="Peptidase A1 domain-containing protein" evidence="12">
    <location>
        <begin position="20"/>
        <end position="424"/>
    </location>
</feature>
<dbReference type="GO" id="GO:0005764">
    <property type="term" value="C:lysosome"/>
    <property type="evidence" value="ECO:0007669"/>
    <property type="project" value="TreeGrafter"/>
</dbReference>
<evidence type="ECO:0000256" key="6">
    <source>
        <dbReference type="ARBA" id="ARBA00022750"/>
    </source>
</evidence>
<dbReference type="InterPro" id="IPR034164">
    <property type="entry name" value="Pepsin-like_dom"/>
</dbReference>
<keyword evidence="6" id="KW-0064">Aspartyl protease</keyword>
<proteinExistence type="inferred from homology"/>
<dbReference type="PROSITE" id="PS51767">
    <property type="entry name" value="PEPTIDASE_A1"/>
    <property type="match status" value="1"/>
</dbReference>
<dbReference type="Proteomes" id="UP001175271">
    <property type="component" value="Unassembled WGS sequence"/>
</dbReference>
<evidence type="ECO:0000256" key="5">
    <source>
        <dbReference type="ARBA" id="ARBA00022729"/>
    </source>
</evidence>
<comment type="caution">
    <text evidence="14">The sequence shown here is derived from an EMBL/GenBank/DDBJ whole genome shotgun (WGS) entry which is preliminary data.</text>
</comment>
<keyword evidence="8 11" id="KW-1015">Disulfide bond</keyword>
<evidence type="ECO:0000256" key="1">
    <source>
        <dbReference type="ARBA" id="ARBA00004613"/>
    </source>
</evidence>
<name>A0AA39GV57_9BILA</name>
<comment type="similarity">
    <text evidence="2">Belongs to the peptidase A1 family.</text>
</comment>
<dbReference type="PANTHER" id="PTHR47966">
    <property type="entry name" value="BETA-SITE APP-CLEAVING ENZYME, ISOFORM A-RELATED"/>
    <property type="match status" value="1"/>
</dbReference>
<evidence type="ECO:0000256" key="7">
    <source>
        <dbReference type="ARBA" id="ARBA00022801"/>
    </source>
</evidence>
<evidence type="ECO:0000256" key="4">
    <source>
        <dbReference type="ARBA" id="ARBA00022670"/>
    </source>
</evidence>
<dbReference type="SUPFAM" id="SSF50630">
    <property type="entry name" value="Acid proteases"/>
    <property type="match status" value="1"/>
</dbReference>
<evidence type="ECO:0000256" key="3">
    <source>
        <dbReference type="ARBA" id="ARBA00022525"/>
    </source>
</evidence>
<evidence type="ECO:0000256" key="9">
    <source>
        <dbReference type="ARBA" id="ARBA00023180"/>
    </source>
</evidence>
<feature type="disulfide bond" evidence="11">
    <location>
        <begin position="103"/>
        <end position="142"/>
    </location>
</feature>
<dbReference type="Pfam" id="PF00026">
    <property type="entry name" value="Asp"/>
    <property type="match status" value="1"/>
</dbReference>
<evidence type="ECO:0000256" key="2">
    <source>
        <dbReference type="ARBA" id="ARBA00007447"/>
    </source>
</evidence>